<dbReference type="InterPro" id="IPR039657">
    <property type="entry name" value="Dimethylallyltransferase"/>
</dbReference>
<comment type="similarity">
    <text evidence="3 10 13">Belongs to the IPP transferase family.</text>
</comment>
<feature type="region of interest" description="Interaction with substrate tRNA" evidence="10">
    <location>
        <begin position="34"/>
        <end position="37"/>
    </location>
</feature>
<keyword evidence="8 10" id="KW-0460">Magnesium</keyword>
<dbReference type="Gene3D" id="1.10.20.140">
    <property type="match status" value="1"/>
</dbReference>
<dbReference type="PANTHER" id="PTHR11088:SF60">
    <property type="entry name" value="TRNA DIMETHYLALLYLTRANSFERASE"/>
    <property type="match status" value="1"/>
</dbReference>
<dbReference type="Gene3D" id="3.40.50.300">
    <property type="entry name" value="P-loop containing nucleotide triphosphate hydrolases"/>
    <property type="match status" value="1"/>
</dbReference>
<dbReference type="GO" id="GO:0006400">
    <property type="term" value="P:tRNA modification"/>
    <property type="evidence" value="ECO:0007669"/>
    <property type="project" value="TreeGrafter"/>
</dbReference>
<dbReference type="InterPro" id="IPR027417">
    <property type="entry name" value="P-loop_NTPase"/>
</dbReference>
<comment type="caution">
    <text evidence="10">Lacks conserved residue(s) required for the propagation of feature annotation.</text>
</comment>
<sequence>MKKVLVIVGPTASGKSDLAVRLAKKFNGEIISADSRQVYRGLNIGTGKITKKEMRGVPHHLLDVTNPKKQFSAAKYKKLAEEIVRYIVSKNKLPIIVGGTGFYIDALTGTTSLPDVPPNKLLRSKLEKLDKEKLFKMLEEKDPARAKTIDRHNKVRLIRALEIVNALGKVPALGNSVSKWQFIYIGLKLADLDKRIYKRLLKRIPGIIRETRKLSPKRAHELGLEYRFASLYLRDKLDKQEFIEKLYTAIRQYAKRQMTWFKKNKKIKWFKPGNYREIERYVRIILERGD</sequence>
<dbReference type="InterPro" id="IPR018022">
    <property type="entry name" value="IPT"/>
</dbReference>
<keyword evidence="7 10" id="KW-0067">ATP-binding</keyword>
<comment type="cofactor">
    <cofactor evidence="1 10">
        <name>Mg(2+)</name>
        <dbReference type="ChEBI" id="CHEBI:18420"/>
    </cofactor>
</comment>
<evidence type="ECO:0000313" key="14">
    <source>
        <dbReference type="EMBL" id="OHA90375.1"/>
    </source>
</evidence>
<evidence type="ECO:0000256" key="2">
    <source>
        <dbReference type="ARBA" id="ARBA00003213"/>
    </source>
</evidence>
<dbReference type="Pfam" id="PF01715">
    <property type="entry name" value="IPPT"/>
    <property type="match status" value="1"/>
</dbReference>
<feature type="site" description="Interaction with substrate tRNA" evidence="10">
    <location>
        <position position="123"/>
    </location>
</feature>
<feature type="binding site" evidence="10">
    <location>
        <begin position="11"/>
        <end position="16"/>
    </location>
    <ligand>
        <name>substrate</name>
    </ligand>
</feature>
<evidence type="ECO:0000256" key="6">
    <source>
        <dbReference type="ARBA" id="ARBA00022741"/>
    </source>
</evidence>
<keyword evidence="6 10" id="KW-0547">Nucleotide-binding</keyword>
<evidence type="ECO:0000256" key="12">
    <source>
        <dbReference type="RuleBase" id="RU003784"/>
    </source>
</evidence>
<comment type="subunit">
    <text evidence="10">Monomer.</text>
</comment>
<keyword evidence="4 10" id="KW-0808">Transferase</keyword>
<comment type="catalytic activity">
    <reaction evidence="9 10 11">
        <text>adenosine(37) in tRNA + dimethylallyl diphosphate = N(6)-dimethylallyladenosine(37) in tRNA + diphosphate</text>
        <dbReference type="Rhea" id="RHEA:26482"/>
        <dbReference type="Rhea" id="RHEA-COMP:10162"/>
        <dbReference type="Rhea" id="RHEA-COMP:10375"/>
        <dbReference type="ChEBI" id="CHEBI:33019"/>
        <dbReference type="ChEBI" id="CHEBI:57623"/>
        <dbReference type="ChEBI" id="CHEBI:74411"/>
        <dbReference type="ChEBI" id="CHEBI:74415"/>
        <dbReference type="EC" id="2.5.1.75"/>
    </reaction>
</comment>
<evidence type="ECO:0000256" key="11">
    <source>
        <dbReference type="RuleBase" id="RU003783"/>
    </source>
</evidence>
<protein>
    <recommendedName>
        <fullName evidence="10">tRNA dimethylallyltransferase</fullName>
        <ecNumber evidence="10">2.5.1.75</ecNumber>
    </recommendedName>
    <alternativeName>
        <fullName evidence="10">Dimethylallyl diphosphate:tRNA dimethylallyltransferase</fullName>
        <shortName evidence="10">DMAPP:tRNA dimethylallyltransferase</shortName>
        <shortName evidence="10">DMATase</shortName>
    </alternativeName>
    <alternativeName>
        <fullName evidence="10">Isopentenyl-diphosphate:tRNA isopentenyltransferase</fullName>
        <shortName evidence="10">IPP transferase</shortName>
        <shortName evidence="10">IPPT</shortName>
        <shortName evidence="10">IPTase</shortName>
    </alternativeName>
</protein>
<dbReference type="EC" id="2.5.1.75" evidence="10"/>
<gene>
    <name evidence="10" type="primary">miaA</name>
    <name evidence="14" type="ORF">A2838_02125</name>
</gene>
<dbReference type="HAMAP" id="MF_00185">
    <property type="entry name" value="IPP_trans"/>
    <property type="match status" value="1"/>
</dbReference>
<evidence type="ECO:0000256" key="4">
    <source>
        <dbReference type="ARBA" id="ARBA00022679"/>
    </source>
</evidence>
<evidence type="ECO:0000256" key="5">
    <source>
        <dbReference type="ARBA" id="ARBA00022694"/>
    </source>
</evidence>
<proteinExistence type="inferred from homology"/>
<feature type="site" description="Interaction with substrate tRNA" evidence="10">
    <location>
        <position position="100"/>
    </location>
</feature>
<reference evidence="14 15" key="1">
    <citation type="journal article" date="2016" name="Nat. Commun.">
        <title>Thousands of microbial genomes shed light on interconnected biogeochemical processes in an aquifer system.</title>
        <authorList>
            <person name="Anantharaman K."/>
            <person name="Brown C.T."/>
            <person name="Hug L.A."/>
            <person name="Sharon I."/>
            <person name="Castelle C.J."/>
            <person name="Probst A.J."/>
            <person name="Thomas B.C."/>
            <person name="Singh A."/>
            <person name="Wilkins M.J."/>
            <person name="Karaoz U."/>
            <person name="Brodie E.L."/>
            <person name="Williams K.H."/>
            <person name="Hubbard S.S."/>
            <person name="Banfield J.F."/>
        </authorList>
    </citation>
    <scope>NUCLEOTIDE SEQUENCE [LARGE SCALE GENOMIC DNA]</scope>
</reference>
<organism evidence="14 15">
    <name type="scientific">Candidatus Zambryskibacteria bacterium RIFCSPHIGHO2_01_FULL_46_25</name>
    <dbReference type="NCBI Taxonomy" id="1802738"/>
    <lineage>
        <taxon>Bacteria</taxon>
        <taxon>Candidatus Zambryskiibacteriota</taxon>
    </lineage>
</organism>
<dbReference type="SUPFAM" id="SSF52540">
    <property type="entry name" value="P-loop containing nucleoside triphosphate hydrolases"/>
    <property type="match status" value="2"/>
</dbReference>
<evidence type="ECO:0000256" key="13">
    <source>
        <dbReference type="RuleBase" id="RU003785"/>
    </source>
</evidence>
<dbReference type="PANTHER" id="PTHR11088">
    <property type="entry name" value="TRNA DIMETHYLALLYLTRANSFERASE"/>
    <property type="match status" value="1"/>
</dbReference>
<name>A0A1G2SZF3_9BACT</name>
<evidence type="ECO:0000256" key="8">
    <source>
        <dbReference type="ARBA" id="ARBA00022842"/>
    </source>
</evidence>
<evidence type="ECO:0000313" key="15">
    <source>
        <dbReference type="Proteomes" id="UP000178107"/>
    </source>
</evidence>
<dbReference type="GO" id="GO:0005524">
    <property type="term" value="F:ATP binding"/>
    <property type="evidence" value="ECO:0007669"/>
    <property type="project" value="UniProtKB-UniRule"/>
</dbReference>
<evidence type="ECO:0000256" key="3">
    <source>
        <dbReference type="ARBA" id="ARBA00005842"/>
    </source>
</evidence>
<feature type="binding site" evidence="10">
    <location>
        <begin position="9"/>
        <end position="16"/>
    </location>
    <ligand>
        <name>ATP</name>
        <dbReference type="ChEBI" id="CHEBI:30616"/>
    </ligand>
</feature>
<dbReference type="AlphaFoldDB" id="A0A1G2SZF3"/>
<comment type="function">
    <text evidence="2 10 12">Catalyzes the transfer of a dimethylallyl group onto the adenine at position 37 in tRNAs that read codons beginning with uridine, leading to the formation of N6-(dimethylallyl)adenosine (i(6)A).</text>
</comment>
<dbReference type="GO" id="GO:0052381">
    <property type="term" value="F:tRNA dimethylallyltransferase activity"/>
    <property type="evidence" value="ECO:0007669"/>
    <property type="project" value="UniProtKB-UniRule"/>
</dbReference>
<evidence type="ECO:0000256" key="9">
    <source>
        <dbReference type="ARBA" id="ARBA00049563"/>
    </source>
</evidence>
<evidence type="ECO:0000256" key="1">
    <source>
        <dbReference type="ARBA" id="ARBA00001946"/>
    </source>
</evidence>
<dbReference type="NCBIfam" id="TIGR00174">
    <property type="entry name" value="miaA"/>
    <property type="match status" value="1"/>
</dbReference>
<evidence type="ECO:0000256" key="10">
    <source>
        <dbReference type="HAMAP-Rule" id="MF_00185"/>
    </source>
</evidence>
<dbReference type="EMBL" id="MHVH01000005">
    <property type="protein sequence ID" value="OHA90375.1"/>
    <property type="molecule type" value="Genomic_DNA"/>
</dbReference>
<evidence type="ECO:0000256" key="7">
    <source>
        <dbReference type="ARBA" id="ARBA00022840"/>
    </source>
</evidence>
<accession>A0A1G2SZF3</accession>
<keyword evidence="5 10" id="KW-0819">tRNA processing</keyword>
<comment type="caution">
    <text evidence="14">The sequence shown here is derived from an EMBL/GenBank/DDBJ whole genome shotgun (WGS) entry which is preliminary data.</text>
</comment>
<dbReference type="Proteomes" id="UP000178107">
    <property type="component" value="Unassembled WGS sequence"/>
</dbReference>